<dbReference type="AlphaFoldDB" id="A0A8D9AG21"/>
<reference evidence="3" key="1">
    <citation type="submission" date="2021-05" db="EMBL/GenBank/DDBJ databases">
        <authorList>
            <person name="Alioto T."/>
            <person name="Alioto T."/>
            <person name="Gomez Garrido J."/>
        </authorList>
    </citation>
    <scope>NUCLEOTIDE SEQUENCE</scope>
</reference>
<feature type="compositionally biased region" description="Basic and acidic residues" evidence="1">
    <location>
        <begin position="425"/>
        <end position="466"/>
    </location>
</feature>
<protein>
    <submittedName>
        <fullName evidence="3">Uncharacterized protein</fullName>
    </submittedName>
</protein>
<dbReference type="EMBL" id="HBUF01563826">
    <property type="protein sequence ID" value="CAG6763612.1"/>
    <property type="molecule type" value="Transcribed_RNA"/>
</dbReference>
<feature type="chain" id="PRO_5034786373" evidence="2">
    <location>
        <begin position="17"/>
        <end position="491"/>
    </location>
</feature>
<organism evidence="3">
    <name type="scientific">Cacopsylla melanoneura</name>
    <dbReference type="NCBI Taxonomy" id="428564"/>
    <lineage>
        <taxon>Eukaryota</taxon>
        <taxon>Metazoa</taxon>
        <taxon>Ecdysozoa</taxon>
        <taxon>Arthropoda</taxon>
        <taxon>Hexapoda</taxon>
        <taxon>Insecta</taxon>
        <taxon>Pterygota</taxon>
        <taxon>Neoptera</taxon>
        <taxon>Paraneoptera</taxon>
        <taxon>Hemiptera</taxon>
        <taxon>Sternorrhyncha</taxon>
        <taxon>Psylloidea</taxon>
        <taxon>Psyllidae</taxon>
        <taxon>Psyllinae</taxon>
        <taxon>Cacopsylla</taxon>
    </lineage>
</organism>
<evidence type="ECO:0000256" key="2">
    <source>
        <dbReference type="SAM" id="SignalP"/>
    </source>
</evidence>
<accession>A0A8D9AG21</accession>
<feature type="region of interest" description="Disordered" evidence="1">
    <location>
        <begin position="425"/>
        <end position="491"/>
    </location>
</feature>
<feature type="compositionally biased region" description="Acidic residues" evidence="1">
    <location>
        <begin position="475"/>
        <end position="491"/>
    </location>
</feature>
<name>A0A8D9AG21_9HEMI</name>
<feature type="signal peptide" evidence="2">
    <location>
        <begin position="1"/>
        <end position="16"/>
    </location>
</feature>
<proteinExistence type="predicted"/>
<keyword evidence="2" id="KW-0732">Signal</keyword>
<evidence type="ECO:0000256" key="1">
    <source>
        <dbReference type="SAM" id="MobiDB-lite"/>
    </source>
</evidence>
<evidence type="ECO:0000313" key="3">
    <source>
        <dbReference type="EMBL" id="CAG6763612.1"/>
    </source>
</evidence>
<sequence>MVYLFLPLLVVGSIHSVKKHTRHVVAGPAQLNVQTCKDCLHRVRREPGMQEKSNDIDLSDDYDTYIRKKWKKDEEEYIKERDKKKPKPDHVLYMLNAWDRLKQTVSTDKANTGDSRKRLKLLLKEMEDYWKREEAKGNTARIKEREKKEKIFADLKEWDEEFKRKWKADEEAYEREINKPTPHHVLHMIKTWDKLKKTVTTDSNVETIDSTERLKLLGEEMERYWKKQEAKGNTVRIKEREEKAKLFEELEEWDEEFRRKWKKDEEKYERERNKTKKPEYGKYMSEQWKLLKDSGSTNRLETLSKMMNTYWQEQELMGITEKVQEKMDHWTMLYKMKDHDIEFKKQWKMDEEAYEREKNKKKPDHIKYMFDAWKKVKEKINITIGSDSTKGLKALGEEMRKYWEQQEKSGNTYRIQKEREMKEAWRKKGEETMKELRIQNDPVKMEERRREKERVEEEKKKKKEEGGGEQGAEAGVEEEVVEEEEEKKENK</sequence>